<evidence type="ECO:0000313" key="2">
    <source>
        <dbReference type="EMBL" id="KAG0686680.1"/>
    </source>
</evidence>
<dbReference type="OrthoDB" id="3993280at2759"/>
<sequence>MSKPSTKGRGIRTKLDLDYSYGEEPKKSLNKIEFEDQDKDIIENDEDELLVSGSEEAHLKDEDKKKRAREFEARKTKGQKYLGYNDFLNKEERDTNGYKFDESDDFKKLDEKGWNKFIGFLSVRVIAPLILIIHGVTTGLVFWKVYQFDFSVNSQLITENLMPWIAGAWSINLFLVHYITKRIFRHNYFKLRSTMSQ</sequence>
<feature type="transmembrane region" description="Helical" evidence="1">
    <location>
        <begin position="117"/>
        <end position="141"/>
    </location>
</feature>
<comment type="caution">
    <text evidence="2">The sequence shown here is derived from an EMBL/GenBank/DDBJ whole genome shotgun (WGS) entry which is preliminary data.</text>
</comment>
<protein>
    <submittedName>
        <fullName evidence="2">Uncharacterized protein</fullName>
    </submittedName>
</protein>
<dbReference type="Proteomes" id="UP000697127">
    <property type="component" value="Unassembled WGS sequence"/>
</dbReference>
<dbReference type="EMBL" id="PUHW01000408">
    <property type="protein sequence ID" value="KAG0686680.1"/>
    <property type="molecule type" value="Genomic_DNA"/>
</dbReference>
<keyword evidence="1" id="KW-1133">Transmembrane helix</keyword>
<name>A0A9P6WGF2_9ASCO</name>
<evidence type="ECO:0000313" key="3">
    <source>
        <dbReference type="Proteomes" id="UP000697127"/>
    </source>
</evidence>
<keyword evidence="1" id="KW-0812">Transmembrane</keyword>
<reference evidence="2" key="1">
    <citation type="submission" date="2020-11" db="EMBL/GenBank/DDBJ databases">
        <title>Kefir isolates.</title>
        <authorList>
            <person name="Marcisauskas S."/>
            <person name="Kim Y."/>
            <person name="Blasche S."/>
        </authorList>
    </citation>
    <scope>NUCLEOTIDE SEQUENCE</scope>
    <source>
        <strain evidence="2">Olga-1</strain>
    </source>
</reference>
<evidence type="ECO:0000256" key="1">
    <source>
        <dbReference type="SAM" id="Phobius"/>
    </source>
</evidence>
<keyword evidence="3" id="KW-1185">Reference proteome</keyword>
<feature type="transmembrane region" description="Helical" evidence="1">
    <location>
        <begin position="161"/>
        <end position="180"/>
    </location>
</feature>
<dbReference type="AlphaFoldDB" id="A0A9P6WGF2"/>
<proteinExistence type="predicted"/>
<keyword evidence="1" id="KW-0472">Membrane</keyword>
<accession>A0A9P6WGF2</accession>
<organism evidence="2 3">
    <name type="scientific">Pichia californica</name>
    <dbReference type="NCBI Taxonomy" id="460514"/>
    <lineage>
        <taxon>Eukaryota</taxon>
        <taxon>Fungi</taxon>
        <taxon>Dikarya</taxon>
        <taxon>Ascomycota</taxon>
        <taxon>Saccharomycotina</taxon>
        <taxon>Pichiomycetes</taxon>
        <taxon>Pichiales</taxon>
        <taxon>Pichiaceae</taxon>
        <taxon>Pichia</taxon>
    </lineage>
</organism>
<gene>
    <name evidence="2" type="ORF">C6P40_003577</name>
</gene>